<feature type="transmembrane region" description="Helical" evidence="1">
    <location>
        <begin position="39"/>
        <end position="60"/>
    </location>
</feature>
<proteinExistence type="predicted"/>
<keyword evidence="3" id="KW-1185">Reference proteome</keyword>
<dbReference type="Proteomes" id="UP001320702">
    <property type="component" value="Unassembled WGS sequence"/>
</dbReference>
<keyword evidence="1" id="KW-0812">Transmembrane</keyword>
<name>A0ABT2K3W7_9RHOB</name>
<organism evidence="2 3">
    <name type="scientific">Paracoccus maritimus</name>
    <dbReference type="NCBI Taxonomy" id="2933292"/>
    <lineage>
        <taxon>Bacteria</taxon>
        <taxon>Pseudomonadati</taxon>
        <taxon>Pseudomonadota</taxon>
        <taxon>Alphaproteobacteria</taxon>
        <taxon>Rhodobacterales</taxon>
        <taxon>Paracoccaceae</taxon>
        <taxon>Paracoccus</taxon>
    </lineage>
</organism>
<keyword evidence="1" id="KW-0472">Membrane</keyword>
<sequence>MKTLYYSTILFAIICLSLAALNTYDFVYRDDLPWKEGDFKAVMLPLIGGATAFSLIALLLRQAIKI</sequence>
<evidence type="ECO:0000313" key="3">
    <source>
        <dbReference type="Proteomes" id="UP001320702"/>
    </source>
</evidence>
<dbReference type="RefSeq" id="WP_260275176.1">
    <property type="nucleotide sequence ID" value="NZ_JANAVZ010000001.1"/>
</dbReference>
<reference evidence="2 3" key="1">
    <citation type="submission" date="2022-04" db="EMBL/GenBank/DDBJ databases">
        <title>Paracoccus sp. YLB-12 draft genome sequence.</title>
        <authorList>
            <person name="Yu L."/>
        </authorList>
    </citation>
    <scope>NUCLEOTIDE SEQUENCE [LARGE SCALE GENOMIC DNA]</scope>
    <source>
        <strain evidence="2 3">YLB-12</strain>
    </source>
</reference>
<gene>
    <name evidence="2" type="ORF">MU516_00020</name>
</gene>
<evidence type="ECO:0000313" key="2">
    <source>
        <dbReference type="EMBL" id="MCT4331245.1"/>
    </source>
</evidence>
<dbReference type="EMBL" id="JANAVZ010000001">
    <property type="protein sequence ID" value="MCT4331245.1"/>
    <property type="molecule type" value="Genomic_DNA"/>
</dbReference>
<comment type="caution">
    <text evidence="2">The sequence shown here is derived from an EMBL/GenBank/DDBJ whole genome shotgun (WGS) entry which is preliminary data.</text>
</comment>
<accession>A0ABT2K3W7</accession>
<protein>
    <submittedName>
        <fullName evidence="2">Uncharacterized protein</fullName>
    </submittedName>
</protein>
<keyword evidence="1" id="KW-1133">Transmembrane helix</keyword>
<evidence type="ECO:0000256" key="1">
    <source>
        <dbReference type="SAM" id="Phobius"/>
    </source>
</evidence>